<keyword evidence="4" id="KW-0418">Kinase</keyword>
<evidence type="ECO:0000256" key="7">
    <source>
        <dbReference type="SAM" id="MobiDB-lite"/>
    </source>
</evidence>
<keyword evidence="1 6" id="KW-0723">Serine/threonine-protein kinase</keyword>
<dbReference type="GO" id="GO:0005524">
    <property type="term" value="F:ATP binding"/>
    <property type="evidence" value="ECO:0007669"/>
    <property type="project" value="UniProtKB-UniRule"/>
</dbReference>
<dbReference type="Gene3D" id="1.10.510.10">
    <property type="entry name" value="Transferase(Phosphotransferase) domain 1"/>
    <property type="match status" value="1"/>
</dbReference>
<keyword evidence="9" id="KW-1185">Reference proteome</keyword>
<dbReference type="PROSITE" id="PS00108">
    <property type="entry name" value="PROTEIN_KINASE_ST"/>
    <property type="match status" value="1"/>
</dbReference>
<feature type="region of interest" description="Disordered" evidence="7">
    <location>
        <begin position="318"/>
        <end position="356"/>
    </location>
</feature>
<dbReference type="InterPro" id="IPR050117">
    <property type="entry name" value="MAPK"/>
</dbReference>
<evidence type="ECO:0000313" key="9">
    <source>
        <dbReference type="Proteomes" id="UP000008820"/>
    </source>
</evidence>
<dbReference type="SMART" id="SM00220">
    <property type="entry name" value="S_TKc"/>
    <property type="match status" value="1"/>
</dbReference>
<dbReference type="Gene3D" id="3.30.200.20">
    <property type="entry name" value="Phosphorylase Kinase, domain 1"/>
    <property type="match status" value="1"/>
</dbReference>
<accession>A0A1S4FEQ4</accession>
<organism evidence="8 9">
    <name type="scientific">Aedes aegypti</name>
    <name type="common">Yellowfever mosquito</name>
    <name type="synonym">Culex aegypti</name>
    <dbReference type="NCBI Taxonomy" id="7159"/>
    <lineage>
        <taxon>Eukaryota</taxon>
        <taxon>Metazoa</taxon>
        <taxon>Ecdysozoa</taxon>
        <taxon>Arthropoda</taxon>
        <taxon>Hexapoda</taxon>
        <taxon>Insecta</taxon>
        <taxon>Pterygota</taxon>
        <taxon>Neoptera</taxon>
        <taxon>Endopterygota</taxon>
        <taxon>Diptera</taxon>
        <taxon>Nematocera</taxon>
        <taxon>Culicoidea</taxon>
        <taxon>Culicidae</taxon>
        <taxon>Culicinae</taxon>
        <taxon>Aedini</taxon>
        <taxon>Aedes</taxon>
        <taxon>Stegomyia</taxon>
    </lineage>
</organism>
<protein>
    <submittedName>
        <fullName evidence="8">Uncharacterized protein</fullName>
    </submittedName>
</protein>
<evidence type="ECO:0000256" key="4">
    <source>
        <dbReference type="ARBA" id="ARBA00022777"/>
    </source>
</evidence>
<dbReference type="OrthoDB" id="2158884at2759"/>
<dbReference type="GO" id="GO:0004674">
    <property type="term" value="F:protein serine/threonine kinase activity"/>
    <property type="evidence" value="ECO:0007669"/>
    <property type="project" value="UniProtKB-KW"/>
</dbReference>
<feature type="region of interest" description="Disordered" evidence="7">
    <location>
        <begin position="396"/>
        <end position="419"/>
    </location>
</feature>
<evidence type="ECO:0000256" key="6">
    <source>
        <dbReference type="RuleBase" id="RU000304"/>
    </source>
</evidence>
<dbReference type="InterPro" id="IPR017441">
    <property type="entry name" value="Protein_kinase_ATP_BS"/>
</dbReference>
<dbReference type="InParanoid" id="A0A1S4FEQ4"/>
<dbReference type="AlphaFoldDB" id="A0A1S4FEQ4"/>
<keyword evidence="5 6" id="KW-0067">ATP-binding</keyword>
<dbReference type="Pfam" id="PF00069">
    <property type="entry name" value="Pkinase"/>
    <property type="match status" value="1"/>
</dbReference>
<dbReference type="CDD" id="cd07831">
    <property type="entry name" value="STKc_MOK"/>
    <property type="match status" value="1"/>
</dbReference>
<dbReference type="InterPro" id="IPR000719">
    <property type="entry name" value="Prot_kinase_dom"/>
</dbReference>
<proteinExistence type="inferred from homology"/>
<dbReference type="PROSITE" id="PS00107">
    <property type="entry name" value="PROTEIN_KINASE_ATP"/>
    <property type="match status" value="1"/>
</dbReference>
<dbReference type="VEuPathDB" id="VectorBase:AAEL006841"/>
<evidence type="ECO:0000256" key="1">
    <source>
        <dbReference type="ARBA" id="ARBA00022527"/>
    </source>
</evidence>
<evidence type="ECO:0000256" key="5">
    <source>
        <dbReference type="ARBA" id="ARBA00022840"/>
    </source>
</evidence>
<dbReference type="PROSITE" id="PS50011">
    <property type="entry name" value="PROTEIN_KINASE_DOM"/>
    <property type="match status" value="1"/>
</dbReference>
<dbReference type="InterPro" id="IPR011009">
    <property type="entry name" value="Kinase-like_dom_sf"/>
</dbReference>
<reference evidence="8 9" key="1">
    <citation type="submission" date="2017-06" db="EMBL/GenBank/DDBJ databases">
        <title>Aedes aegypti genome working group (AGWG) sequencing and assembly.</title>
        <authorList>
            <consortium name="Aedes aegypti Genome Working Group (AGWG)"/>
            <person name="Matthews B.J."/>
        </authorList>
    </citation>
    <scope>NUCLEOTIDE SEQUENCE [LARGE SCALE GENOMIC DNA]</scope>
    <source>
        <strain evidence="8 9">LVP_AGWG</strain>
    </source>
</reference>
<keyword evidence="2" id="KW-0808">Transferase</keyword>
<dbReference type="SUPFAM" id="SSF56112">
    <property type="entry name" value="Protein kinase-like (PK-like)"/>
    <property type="match status" value="1"/>
</dbReference>
<dbReference type="InterPro" id="IPR008271">
    <property type="entry name" value="Ser/Thr_kinase_AS"/>
</dbReference>
<evidence type="ECO:0000256" key="2">
    <source>
        <dbReference type="ARBA" id="ARBA00022679"/>
    </source>
</evidence>
<reference evidence="8" key="2">
    <citation type="submission" date="2020-05" db="UniProtKB">
        <authorList>
            <consortium name="EnsemblMetazoa"/>
        </authorList>
    </citation>
    <scope>IDENTIFICATION</scope>
    <source>
        <strain evidence="8">LVP_AGWG</strain>
    </source>
</reference>
<dbReference type="Proteomes" id="UP000008820">
    <property type="component" value="Chromosome 3"/>
</dbReference>
<keyword evidence="3 6" id="KW-0547">Nucleotide-binding</keyword>
<dbReference type="FunFam" id="1.10.510.10:FF:000624">
    <property type="entry name" value="Mitogen-activated protein kinase"/>
    <property type="match status" value="1"/>
</dbReference>
<name>A0A1S4FEQ4_AEDAE</name>
<dbReference type="EnsemblMetazoa" id="AAEL006841-RA">
    <property type="protein sequence ID" value="AAEL006841-PA"/>
    <property type="gene ID" value="AAEL006841"/>
</dbReference>
<sequence>MPEFELVDYKVLDKIGEGSFSEVYRIKHKRTGFFYAAKKLNKVFVDSAEALQCSEIQVMKVLDYHPNVVSFVDILHDELNGSLTLIMELMDMSMYDYIKNRKRCLSEKRVKRFLFQIVSGLHHLHRNGIFHRDIKPENILIKIPHKLKESELVQLADFGSICSVHQHPPYSAYISTRWYRSPECLLTSGYYGPKMDIWAIGCCFYEMLTLNPLFPGENELDQLHLIHEVVGSPSAAVLAKFRHLNELNYEFPKRKPTGFRVLIPLLSHYGVDVLNRTLAYVPEARISTAKLLQHVYFEDICKSKKSSRLSYSMQCLDNVGDGPGKKGSPQRKSTKSSIGSTESLNRSLRSKASSVNTTITTSGRINCSSSSNSATSSYQQRNLAAEMIKNKNLERMWGMNPSPGKTRLGQQLTTRAKVP</sequence>
<dbReference type="PANTHER" id="PTHR24055">
    <property type="entry name" value="MITOGEN-ACTIVATED PROTEIN KINASE"/>
    <property type="match status" value="1"/>
</dbReference>
<feature type="compositionally biased region" description="Polar residues" evidence="7">
    <location>
        <begin position="335"/>
        <end position="356"/>
    </location>
</feature>
<gene>
    <name evidence="8" type="primary">5568422</name>
</gene>
<comment type="similarity">
    <text evidence="6">Belongs to the protein kinase superfamily.</text>
</comment>
<feature type="compositionally biased region" description="Polar residues" evidence="7">
    <location>
        <begin position="408"/>
        <end position="419"/>
    </location>
</feature>
<evidence type="ECO:0000313" key="8">
    <source>
        <dbReference type="EnsemblMetazoa" id="AAEL006841-PA"/>
    </source>
</evidence>
<evidence type="ECO:0000256" key="3">
    <source>
        <dbReference type="ARBA" id="ARBA00022741"/>
    </source>
</evidence>